<name>A0ABV3DJX9_9ACTN</name>
<dbReference type="EMBL" id="JBEZFP010000055">
    <property type="protein sequence ID" value="MEU8136061.1"/>
    <property type="molecule type" value="Genomic_DNA"/>
</dbReference>
<organism evidence="1 2">
    <name type="scientific">Streptodolium elevatio</name>
    <dbReference type="NCBI Taxonomy" id="3157996"/>
    <lineage>
        <taxon>Bacteria</taxon>
        <taxon>Bacillati</taxon>
        <taxon>Actinomycetota</taxon>
        <taxon>Actinomycetes</taxon>
        <taxon>Kitasatosporales</taxon>
        <taxon>Streptomycetaceae</taxon>
        <taxon>Streptodolium</taxon>
    </lineage>
</organism>
<proteinExistence type="predicted"/>
<gene>
    <name evidence="1" type="ORF">AB0C36_21420</name>
</gene>
<comment type="caution">
    <text evidence="1">The sequence shown here is derived from an EMBL/GenBank/DDBJ whole genome shotgun (WGS) entry which is preliminary data.</text>
</comment>
<dbReference type="Proteomes" id="UP001551482">
    <property type="component" value="Unassembled WGS sequence"/>
</dbReference>
<accession>A0ABV3DJX9</accession>
<sequence length="61" mass="6674">MTLATLLSVFAVLALTGFGWAAHHSSQQRRMAVHMTHIARAVTEQAKAISAIEKRLDGGEW</sequence>
<evidence type="ECO:0000313" key="1">
    <source>
        <dbReference type="EMBL" id="MEU8136061.1"/>
    </source>
</evidence>
<dbReference type="RefSeq" id="WP_358356296.1">
    <property type="nucleotide sequence ID" value="NZ_JBEZFP010000055.1"/>
</dbReference>
<evidence type="ECO:0000313" key="2">
    <source>
        <dbReference type="Proteomes" id="UP001551482"/>
    </source>
</evidence>
<protein>
    <submittedName>
        <fullName evidence="1">Uncharacterized protein</fullName>
    </submittedName>
</protein>
<reference evidence="1 2" key="1">
    <citation type="submission" date="2024-06" db="EMBL/GenBank/DDBJ databases">
        <title>The Natural Products Discovery Center: Release of the First 8490 Sequenced Strains for Exploring Actinobacteria Biosynthetic Diversity.</title>
        <authorList>
            <person name="Kalkreuter E."/>
            <person name="Kautsar S.A."/>
            <person name="Yang D."/>
            <person name="Bader C.D."/>
            <person name="Teijaro C.N."/>
            <person name="Fluegel L."/>
            <person name="Davis C.M."/>
            <person name="Simpson J.R."/>
            <person name="Lauterbach L."/>
            <person name="Steele A.D."/>
            <person name="Gui C."/>
            <person name="Meng S."/>
            <person name="Li G."/>
            <person name="Viehrig K."/>
            <person name="Ye F."/>
            <person name="Su P."/>
            <person name="Kiefer A.F."/>
            <person name="Nichols A."/>
            <person name="Cepeda A.J."/>
            <person name="Yan W."/>
            <person name="Fan B."/>
            <person name="Jiang Y."/>
            <person name="Adhikari A."/>
            <person name="Zheng C.-J."/>
            <person name="Schuster L."/>
            <person name="Cowan T.M."/>
            <person name="Smanski M.J."/>
            <person name="Chevrette M.G."/>
            <person name="De Carvalho L.P.S."/>
            <person name="Shen B."/>
        </authorList>
    </citation>
    <scope>NUCLEOTIDE SEQUENCE [LARGE SCALE GENOMIC DNA]</scope>
    <source>
        <strain evidence="1 2">NPDC048946</strain>
    </source>
</reference>
<keyword evidence="2" id="KW-1185">Reference proteome</keyword>